<keyword evidence="10" id="KW-1185">Reference proteome</keyword>
<evidence type="ECO:0000256" key="1">
    <source>
        <dbReference type="ARBA" id="ARBA00004651"/>
    </source>
</evidence>
<evidence type="ECO:0000259" key="8">
    <source>
        <dbReference type="PROSITE" id="PS50928"/>
    </source>
</evidence>
<keyword evidence="4 7" id="KW-0812">Transmembrane</keyword>
<name>A0ABT9NFW1_9ACTO</name>
<evidence type="ECO:0000256" key="4">
    <source>
        <dbReference type="ARBA" id="ARBA00022692"/>
    </source>
</evidence>
<evidence type="ECO:0000313" key="9">
    <source>
        <dbReference type="EMBL" id="MDP9806288.1"/>
    </source>
</evidence>
<dbReference type="InterPro" id="IPR035906">
    <property type="entry name" value="MetI-like_sf"/>
</dbReference>
<feature type="transmembrane region" description="Helical" evidence="7">
    <location>
        <begin position="36"/>
        <end position="55"/>
    </location>
</feature>
<keyword evidence="2 7" id="KW-0813">Transport</keyword>
<evidence type="ECO:0000256" key="2">
    <source>
        <dbReference type="ARBA" id="ARBA00022448"/>
    </source>
</evidence>
<comment type="caution">
    <text evidence="9">The sequence shown here is derived from an EMBL/GenBank/DDBJ whole genome shotgun (WGS) entry which is preliminary data.</text>
</comment>
<protein>
    <submittedName>
        <fullName evidence="9">Alpha-glucoside transport system permease protein</fullName>
    </submittedName>
</protein>
<evidence type="ECO:0000313" key="10">
    <source>
        <dbReference type="Proteomes" id="UP001243212"/>
    </source>
</evidence>
<proteinExistence type="inferred from homology"/>
<dbReference type="SUPFAM" id="SSF161098">
    <property type="entry name" value="MetI-like"/>
    <property type="match status" value="1"/>
</dbReference>
<reference evidence="9 10" key="1">
    <citation type="submission" date="2023-07" db="EMBL/GenBank/DDBJ databases">
        <title>Sequencing the genomes of 1000 actinobacteria strains.</title>
        <authorList>
            <person name="Klenk H.-P."/>
        </authorList>
    </citation>
    <scope>NUCLEOTIDE SEQUENCE [LARGE SCALE GENOMIC DNA]</scope>
    <source>
        <strain evidence="9 10">DSM 17163</strain>
    </source>
</reference>
<evidence type="ECO:0000256" key="5">
    <source>
        <dbReference type="ARBA" id="ARBA00022989"/>
    </source>
</evidence>
<keyword evidence="6 7" id="KW-0472">Membrane</keyword>
<keyword evidence="3" id="KW-1003">Cell membrane</keyword>
<feature type="transmembrane region" description="Helical" evidence="7">
    <location>
        <begin position="108"/>
        <end position="132"/>
    </location>
</feature>
<evidence type="ECO:0000256" key="3">
    <source>
        <dbReference type="ARBA" id="ARBA00022475"/>
    </source>
</evidence>
<feature type="domain" description="ABC transmembrane type-1" evidence="8">
    <location>
        <begin position="104"/>
        <end position="294"/>
    </location>
</feature>
<evidence type="ECO:0000256" key="7">
    <source>
        <dbReference type="RuleBase" id="RU363032"/>
    </source>
</evidence>
<sequence>MAAKETQAARVDLATTAGHVSQAGRRRTLSEKINRVLSNSVVNVVLLIVAAMWLLPTVGLFFQSVRSPQDNAQTGWWTIFDNFEQWTWGNYESILNNDSMMQSLWNTVLIVVPSTFLVVFIGAMAGYALAWIEFPGRTALLTVIVGLMAVPLQVSFIPLAQLFGSVGIFGTRWAVILFHTAFGLPFAVFLMRNYFRQISPELMEAARLDGAGEMRIFVRIALPLGAPALASLTIFQFLWSWNDMLVALIFAGPQDKPITVALSEQLRLFSSNIDILAAGAFLSMIIPLLVFFAGQKYFVNALLQGSTK</sequence>
<dbReference type="CDD" id="cd06261">
    <property type="entry name" value="TM_PBP2"/>
    <property type="match status" value="1"/>
</dbReference>
<dbReference type="InterPro" id="IPR000515">
    <property type="entry name" value="MetI-like"/>
</dbReference>
<feature type="transmembrane region" description="Helical" evidence="7">
    <location>
        <begin position="139"/>
        <end position="161"/>
    </location>
</feature>
<dbReference type="PANTHER" id="PTHR43744">
    <property type="entry name" value="ABC TRANSPORTER PERMEASE PROTEIN MG189-RELATED-RELATED"/>
    <property type="match status" value="1"/>
</dbReference>
<feature type="transmembrane region" description="Helical" evidence="7">
    <location>
        <begin position="173"/>
        <end position="195"/>
    </location>
</feature>
<accession>A0ABT9NFW1</accession>
<dbReference type="Proteomes" id="UP001243212">
    <property type="component" value="Unassembled WGS sequence"/>
</dbReference>
<dbReference type="PANTHER" id="PTHR43744:SF4">
    <property type="entry name" value="OSMOPROTECTIVE COMPOUNDS UPTAKE PERMEASE PROTEIN GGTD"/>
    <property type="match status" value="1"/>
</dbReference>
<evidence type="ECO:0000256" key="6">
    <source>
        <dbReference type="ARBA" id="ARBA00023136"/>
    </source>
</evidence>
<feature type="transmembrane region" description="Helical" evidence="7">
    <location>
        <begin position="275"/>
        <end position="294"/>
    </location>
</feature>
<dbReference type="Gene3D" id="1.10.3720.10">
    <property type="entry name" value="MetI-like"/>
    <property type="match status" value="1"/>
</dbReference>
<gene>
    <name evidence="9" type="ORF">J2S70_000870</name>
</gene>
<keyword evidence="5 7" id="KW-1133">Transmembrane helix</keyword>
<dbReference type="PROSITE" id="PS50928">
    <property type="entry name" value="ABC_TM1"/>
    <property type="match status" value="1"/>
</dbReference>
<feature type="transmembrane region" description="Helical" evidence="7">
    <location>
        <begin position="216"/>
        <end position="239"/>
    </location>
</feature>
<comment type="similarity">
    <text evidence="7">Belongs to the binding-protein-dependent transport system permease family.</text>
</comment>
<organism evidence="9 10">
    <name type="scientific">Trueperella bonasi</name>
    <dbReference type="NCBI Taxonomy" id="312286"/>
    <lineage>
        <taxon>Bacteria</taxon>
        <taxon>Bacillati</taxon>
        <taxon>Actinomycetota</taxon>
        <taxon>Actinomycetes</taxon>
        <taxon>Actinomycetales</taxon>
        <taxon>Actinomycetaceae</taxon>
        <taxon>Trueperella</taxon>
    </lineage>
</organism>
<dbReference type="RefSeq" id="WP_307682520.1">
    <property type="nucleotide sequence ID" value="NZ_JAUSQX010000001.1"/>
</dbReference>
<dbReference type="Pfam" id="PF00528">
    <property type="entry name" value="BPD_transp_1"/>
    <property type="match status" value="1"/>
</dbReference>
<dbReference type="EMBL" id="JAUSQX010000001">
    <property type="protein sequence ID" value="MDP9806288.1"/>
    <property type="molecule type" value="Genomic_DNA"/>
</dbReference>
<comment type="subcellular location">
    <subcellularLocation>
        <location evidence="1 7">Cell membrane</location>
        <topology evidence="1 7">Multi-pass membrane protein</topology>
    </subcellularLocation>
</comment>